<protein>
    <submittedName>
        <fullName evidence="1">Uncharacterized protein</fullName>
    </submittedName>
</protein>
<dbReference type="AlphaFoldDB" id="A0A1I0FDW3"/>
<organism evidence="1 2">
    <name type="scientific">Natronincola peptidivorans</name>
    <dbReference type="NCBI Taxonomy" id="426128"/>
    <lineage>
        <taxon>Bacteria</taxon>
        <taxon>Bacillati</taxon>
        <taxon>Bacillota</taxon>
        <taxon>Clostridia</taxon>
        <taxon>Peptostreptococcales</taxon>
        <taxon>Natronincolaceae</taxon>
        <taxon>Natronincola</taxon>
    </lineage>
</organism>
<gene>
    <name evidence="1" type="ORF">SAMN05660297_02776</name>
</gene>
<name>A0A1I0FDW3_9FIRM</name>
<evidence type="ECO:0000313" key="2">
    <source>
        <dbReference type="Proteomes" id="UP000199568"/>
    </source>
</evidence>
<sequence length="64" mass="7565">MKSETWERIDKLTEAQTARVEEIVVEDTRLSIEFLDTRITCERKKEITAQIEALRTERLELIGE</sequence>
<proteinExistence type="predicted"/>
<keyword evidence="2" id="KW-1185">Reference proteome</keyword>
<dbReference type="RefSeq" id="WP_090445277.1">
    <property type="nucleotide sequence ID" value="NZ_FOHU01000014.1"/>
</dbReference>
<accession>A0A1I0FDW3</accession>
<reference evidence="1 2" key="1">
    <citation type="submission" date="2016-10" db="EMBL/GenBank/DDBJ databases">
        <authorList>
            <person name="de Groot N.N."/>
        </authorList>
    </citation>
    <scope>NUCLEOTIDE SEQUENCE [LARGE SCALE GENOMIC DNA]</scope>
    <source>
        <strain evidence="1 2">DSM 18979</strain>
    </source>
</reference>
<dbReference type="Proteomes" id="UP000199568">
    <property type="component" value="Unassembled WGS sequence"/>
</dbReference>
<evidence type="ECO:0000313" key="1">
    <source>
        <dbReference type="EMBL" id="SET56288.1"/>
    </source>
</evidence>
<dbReference type="EMBL" id="FOHU01000014">
    <property type="protein sequence ID" value="SET56288.1"/>
    <property type="molecule type" value="Genomic_DNA"/>
</dbReference>
<dbReference type="STRING" id="426128.SAMN05660297_02776"/>